<evidence type="ECO:0000256" key="1">
    <source>
        <dbReference type="SAM" id="SignalP"/>
    </source>
</evidence>
<dbReference type="CDD" id="cd16329">
    <property type="entry name" value="LolA_like"/>
    <property type="match status" value="1"/>
</dbReference>
<dbReference type="Pfam" id="PF17131">
    <property type="entry name" value="LolA_like"/>
    <property type="match status" value="1"/>
</dbReference>
<accession>A0A6S6SVE4</accession>
<dbReference type="Gene3D" id="2.50.20.10">
    <property type="entry name" value="Lipoprotein localisation LolA/LolB/LppX"/>
    <property type="match status" value="1"/>
</dbReference>
<gene>
    <name evidence="3" type="ORF">HELGO_WM26</name>
</gene>
<reference evidence="3" key="1">
    <citation type="submission" date="2020-01" db="EMBL/GenBank/DDBJ databases">
        <authorList>
            <person name="Meier V. D."/>
            <person name="Meier V D."/>
        </authorList>
    </citation>
    <scope>NUCLEOTIDE SEQUENCE</scope>
    <source>
        <strain evidence="3">HLG_WM_MAG_01</strain>
    </source>
</reference>
<dbReference type="EMBL" id="CACVAS010000058">
    <property type="protein sequence ID" value="CAA6810074.1"/>
    <property type="molecule type" value="Genomic_DNA"/>
</dbReference>
<dbReference type="AlphaFoldDB" id="A0A6S6SVE4"/>
<organism evidence="3">
    <name type="scientific">uncultured Sulfurovum sp</name>
    <dbReference type="NCBI Taxonomy" id="269237"/>
    <lineage>
        <taxon>Bacteria</taxon>
        <taxon>Pseudomonadati</taxon>
        <taxon>Campylobacterota</taxon>
        <taxon>Epsilonproteobacteria</taxon>
        <taxon>Campylobacterales</taxon>
        <taxon>Sulfurovaceae</taxon>
        <taxon>Sulfurovum</taxon>
        <taxon>environmental samples</taxon>
    </lineage>
</organism>
<feature type="signal peptide" evidence="1">
    <location>
        <begin position="1"/>
        <end position="25"/>
    </location>
</feature>
<name>A0A6S6SVE4_9BACT</name>
<feature type="chain" id="PRO_5028445157" description="Uncharacterized protein TP-0789 domain-containing protein" evidence="1">
    <location>
        <begin position="26"/>
        <end position="329"/>
    </location>
</feature>
<dbReference type="InterPro" id="IPR033399">
    <property type="entry name" value="TP_0789-like"/>
</dbReference>
<sequence>MTKSIKTKIGVAMVVAGLLLTGANAGVKVDLAYPKGKLTNAKDIMSQVYYVNHFFAFKNYSIVKKGRTITKIIKKSKGKKALTETVERYLNNDYTSDPKIKSKDLAIFRSGKLRGMGMLITDYDDDAKSQEYLVWLPALRKVRRFAQPAHDEAWGGTDFTFGDVTLRKPKHEKHELMGTQKFGMKVKSLSIPKAEQTRLTKDLPAGTNKFADRQVYKVKSTTKFSGWWYDYRITYVDTKTFADYHTEYYKGGKKIKILDKNWPKASGSSDPRALRWYTWYGKDFRNGHETLAYIPKKVTVKNQSSFKVGKKKYSTSQLWQESTLRKIKR</sequence>
<protein>
    <recommendedName>
        <fullName evidence="2">Uncharacterized protein TP-0789 domain-containing protein</fullName>
    </recommendedName>
</protein>
<evidence type="ECO:0000259" key="2">
    <source>
        <dbReference type="Pfam" id="PF17131"/>
    </source>
</evidence>
<keyword evidence="1" id="KW-0732">Signal</keyword>
<feature type="domain" description="Uncharacterized protein TP-0789" evidence="2">
    <location>
        <begin position="103"/>
        <end position="259"/>
    </location>
</feature>
<proteinExistence type="predicted"/>
<evidence type="ECO:0000313" key="3">
    <source>
        <dbReference type="EMBL" id="CAA6810074.1"/>
    </source>
</evidence>